<dbReference type="EMBL" id="KZ805576">
    <property type="protein sequence ID" value="PVH93640.1"/>
    <property type="molecule type" value="Genomic_DNA"/>
</dbReference>
<keyword evidence="4" id="KW-1185">Reference proteome</keyword>
<evidence type="ECO:0008006" key="5">
    <source>
        <dbReference type="Google" id="ProtNLM"/>
    </source>
</evidence>
<proteinExistence type="predicted"/>
<sequence length="496" mass="54833">MRFSRSLQFLLSFSTLAAGFVVPREDTFDPDNPEASNPKTPPKRLNRSTRPENPFKKAGLKTAPDSCTDLAQPGGVNAFSGGELKWDKDYQCDPDTQQARFLEAAWDAHALAKFSNKEPDGHNAKDIAMWKTAAEFETKKTFDIILSCKDTKNWCQIKVDGQALGGYAWTYDGWFGYKYYYITMCEPFFRSDDLEYKITQIEEELAKGETEKASTAEWQRNTGQMFLHEMMHLNSTGQPHIEDVYVDPDASGKKAYGPALVHKLARRKLNQGGGASRASINGESYAWLTNSRYFYELTGYFLIRKGYKQSDESLSAEQVTEEQTGFTLDLGRITETTSNEEITNRFNGILAGLSNKPTSSGPSKGKAMSIAMVATVNSHAGGATVNSEWHFFTTSVGKAVGSCGETDGQQLIPTGGSNVHISGKPDSENPPWPAGIYNLNIEGKDCEYKCDGTNPGRLFCGDKQIPCTEDSMKSKPEGKLKCGSRTSLHAVVYCDF</sequence>
<dbReference type="GO" id="GO:0008237">
    <property type="term" value="F:metallopeptidase activity"/>
    <property type="evidence" value="ECO:0007669"/>
    <property type="project" value="InterPro"/>
</dbReference>
<protein>
    <recommendedName>
        <fullName evidence="5">Metalloproteases (Zincins), catalytic</fullName>
    </recommendedName>
</protein>
<name>A0A2V1D6F0_9PLEO</name>
<accession>A0A2V1D6F0</accession>
<organism evidence="3 4">
    <name type="scientific">Periconia macrospinosa</name>
    <dbReference type="NCBI Taxonomy" id="97972"/>
    <lineage>
        <taxon>Eukaryota</taxon>
        <taxon>Fungi</taxon>
        <taxon>Dikarya</taxon>
        <taxon>Ascomycota</taxon>
        <taxon>Pezizomycotina</taxon>
        <taxon>Dothideomycetes</taxon>
        <taxon>Pleosporomycetidae</taxon>
        <taxon>Pleosporales</taxon>
        <taxon>Massarineae</taxon>
        <taxon>Periconiaceae</taxon>
        <taxon>Periconia</taxon>
    </lineage>
</organism>
<dbReference type="AlphaFoldDB" id="A0A2V1D6F0"/>
<keyword evidence="2" id="KW-0732">Signal</keyword>
<gene>
    <name evidence="3" type="ORF">DM02DRAFT_695367</name>
</gene>
<dbReference type="Gene3D" id="3.40.390.10">
    <property type="entry name" value="Collagenase (Catalytic Domain)"/>
    <property type="match status" value="1"/>
</dbReference>
<evidence type="ECO:0000313" key="4">
    <source>
        <dbReference type="Proteomes" id="UP000244855"/>
    </source>
</evidence>
<dbReference type="OrthoDB" id="1896086at2759"/>
<feature type="chain" id="PRO_5015999724" description="Metalloproteases (Zincins), catalytic" evidence="2">
    <location>
        <begin position="20"/>
        <end position="496"/>
    </location>
</feature>
<evidence type="ECO:0000313" key="3">
    <source>
        <dbReference type="EMBL" id="PVH93640.1"/>
    </source>
</evidence>
<evidence type="ECO:0000256" key="1">
    <source>
        <dbReference type="SAM" id="MobiDB-lite"/>
    </source>
</evidence>
<reference evidence="3 4" key="1">
    <citation type="journal article" date="2018" name="Sci. Rep.">
        <title>Comparative genomics provides insights into the lifestyle and reveals functional heterogeneity of dark septate endophytic fungi.</title>
        <authorList>
            <person name="Knapp D.G."/>
            <person name="Nemeth J.B."/>
            <person name="Barry K."/>
            <person name="Hainaut M."/>
            <person name="Henrissat B."/>
            <person name="Johnson J."/>
            <person name="Kuo A."/>
            <person name="Lim J.H.P."/>
            <person name="Lipzen A."/>
            <person name="Nolan M."/>
            <person name="Ohm R.A."/>
            <person name="Tamas L."/>
            <person name="Grigoriev I.V."/>
            <person name="Spatafora J.W."/>
            <person name="Nagy L.G."/>
            <person name="Kovacs G.M."/>
        </authorList>
    </citation>
    <scope>NUCLEOTIDE SEQUENCE [LARGE SCALE GENOMIC DNA]</scope>
    <source>
        <strain evidence="3 4">DSE2036</strain>
    </source>
</reference>
<feature type="signal peptide" evidence="2">
    <location>
        <begin position="1"/>
        <end position="19"/>
    </location>
</feature>
<dbReference type="SUPFAM" id="SSF55486">
    <property type="entry name" value="Metalloproteases ('zincins'), catalytic domain"/>
    <property type="match status" value="1"/>
</dbReference>
<dbReference type="InterPro" id="IPR024079">
    <property type="entry name" value="MetalloPept_cat_dom_sf"/>
</dbReference>
<evidence type="ECO:0000256" key="2">
    <source>
        <dbReference type="SAM" id="SignalP"/>
    </source>
</evidence>
<dbReference type="STRING" id="97972.A0A2V1D6F0"/>
<dbReference type="Proteomes" id="UP000244855">
    <property type="component" value="Unassembled WGS sequence"/>
</dbReference>
<feature type="region of interest" description="Disordered" evidence="1">
    <location>
        <begin position="24"/>
        <end position="61"/>
    </location>
</feature>